<feature type="domain" description="HTH marR-type" evidence="2">
    <location>
        <begin position="3"/>
        <end position="101"/>
    </location>
</feature>
<feature type="coiled-coil region" evidence="1">
    <location>
        <begin position="82"/>
        <end position="109"/>
    </location>
</feature>
<dbReference type="Gene3D" id="1.10.10.10">
    <property type="entry name" value="Winged helix-like DNA-binding domain superfamily/Winged helix DNA-binding domain"/>
    <property type="match status" value="1"/>
</dbReference>
<dbReference type="Pfam" id="PF13412">
    <property type="entry name" value="HTH_24"/>
    <property type="match status" value="1"/>
</dbReference>
<accession>A0A7W0C6A5</accession>
<evidence type="ECO:0000259" key="2">
    <source>
        <dbReference type="SMART" id="SM00347"/>
    </source>
</evidence>
<dbReference type="SUPFAM" id="SSF46785">
    <property type="entry name" value="Winged helix' DNA-binding domain"/>
    <property type="match status" value="1"/>
</dbReference>
<dbReference type="AlphaFoldDB" id="A0A7W0C6A5"/>
<dbReference type="InterPro" id="IPR036388">
    <property type="entry name" value="WH-like_DNA-bd_sf"/>
</dbReference>
<keyword evidence="4" id="KW-1185">Reference proteome</keyword>
<evidence type="ECO:0000313" key="3">
    <source>
        <dbReference type="EMBL" id="MBA2879989.1"/>
    </source>
</evidence>
<proteinExistence type="predicted"/>
<dbReference type="GO" id="GO:0003700">
    <property type="term" value="F:DNA-binding transcription factor activity"/>
    <property type="evidence" value="ECO:0007669"/>
    <property type="project" value="InterPro"/>
</dbReference>
<dbReference type="RefSeq" id="WP_181549667.1">
    <property type="nucleotide sequence ID" value="NZ_JACDUS010000001.1"/>
</dbReference>
<dbReference type="InterPro" id="IPR036390">
    <property type="entry name" value="WH_DNA-bd_sf"/>
</dbReference>
<dbReference type="NCBIfam" id="TIGR04176">
    <property type="entry name" value="MarR_EPS"/>
    <property type="match status" value="1"/>
</dbReference>
<sequence length="110" mass="12886">MNESTQFRILKYIHDNPRVTQRELAGITGASLGKVNYCLRALADRGLVKISNFKKSQNRRAYIYKLTPRGIDEKIRLTSRFLQIKIKEYEALKAEIQDLQEELEYAHNKD</sequence>
<dbReference type="SMART" id="SM00347">
    <property type="entry name" value="HTH_MARR"/>
    <property type="match status" value="1"/>
</dbReference>
<dbReference type="InterPro" id="IPR000835">
    <property type="entry name" value="HTH_MarR-typ"/>
</dbReference>
<comment type="caution">
    <text evidence="3">The sequence shown here is derived from an EMBL/GenBank/DDBJ whole genome shotgun (WGS) entry which is preliminary data.</text>
</comment>
<dbReference type="Proteomes" id="UP000525298">
    <property type="component" value="Unassembled WGS sequence"/>
</dbReference>
<protein>
    <submittedName>
        <fullName evidence="3">EPS-associated MarR family transcriptional regulator</fullName>
    </submittedName>
</protein>
<organism evidence="3 4">
    <name type="scientific">Desulfosalsimonas propionicica</name>
    <dbReference type="NCBI Taxonomy" id="332175"/>
    <lineage>
        <taxon>Bacteria</taxon>
        <taxon>Pseudomonadati</taxon>
        <taxon>Thermodesulfobacteriota</taxon>
        <taxon>Desulfobacteria</taxon>
        <taxon>Desulfobacterales</taxon>
        <taxon>Desulfosalsimonadaceae</taxon>
        <taxon>Desulfosalsimonas</taxon>
    </lineage>
</organism>
<keyword evidence="1" id="KW-0175">Coiled coil</keyword>
<dbReference type="InterPro" id="IPR026433">
    <property type="entry name" value="MarR_EPS"/>
</dbReference>
<evidence type="ECO:0000313" key="4">
    <source>
        <dbReference type="Proteomes" id="UP000525298"/>
    </source>
</evidence>
<reference evidence="3 4" key="1">
    <citation type="submission" date="2020-07" db="EMBL/GenBank/DDBJ databases">
        <title>Genomic Encyclopedia of Type Strains, Phase IV (KMG-IV): sequencing the most valuable type-strain genomes for metagenomic binning, comparative biology and taxonomic classification.</title>
        <authorList>
            <person name="Goeker M."/>
        </authorList>
    </citation>
    <scope>NUCLEOTIDE SEQUENCE [LARGE SCALE GENOMIC DNA]</scope>
    <source>
        <strain evidence="3 4">DSM 17721</strain>
    </source>
</reference>
<evidence type="ECO:0000256" key="1">
    <source>
        <dbReference type="SAM" id="Coils"/>
    </source>
</evidence>
<gene>
    <name evidence="3" type="ORF">HNR65_000296</name>
</gene>
<dbReference type="EMBL" id="JACDUS010000001">
    <property type="protein sequence ID" value="MBA2879989.1"/>
    <property type="molecule type" value="Genomic_DNA"/>
</dbReference>
<name>A0A7W0C6A5_9BACT</name>